<organism evidence="2 3">
    <name type="scientific">Sulfuritortus calidifontis</name>
    <dbReference type="NCBI Taxonomy" id="1914471"/>
    <lineage>
        <taxon>Bacteria</taxon>
        <taxon>Pseudomonadati</taxon>
        <taxon>Pseudomonadota</taxon>
        <taxon>Betaproteobacteria</taxon>
        <taxon>Nitrosomonadales</taxon>
        <taxon>Thiobacillaceae</taxon>
        <taxon>Sulfuritortus</taxon>
    </lineage>
</organism>
<evidence type="ECO:0000313" key="3">
    <source>
        <dbReference type="Proteomes" id="UP000295135"/>
    </source>
</evidence>
<accession>A0A4V2UR17</accession>
<dbReference type="Gene3D" id="1.10.890.40">
    <property type="match status" value="1"/>
</dbReference>
<gene>
    <name evidence="2" type="ORF">EDC61_101281</name>
</gene>
<dbReference type="EMBL" id="SLZY01000001">
    <property type="protein sequence ID" value="TCS74057.1"/>
    <property type="molecule type" value="Genomic_DNA"/>
</dbReference>
<sequence length="106" mass="11131">MGLASGAAVAETGQNGASLLQMCRGAGKVQVLSVMCHSYANGFIEATRFHAGNGAKPGRAFCLSEADHARLPGEIVTWLQAHPEQAKQPAAAVLNEVLVNRFPCKK</sequence>
<evidence type="ECO:0000313" key="2">
    <source>
        <dbReference type="EMBL" id="TCS74057.1"/>
    </source>
</evidence>
<dbReference type="InterPro" id="IPR041238">
    <property type="entry name" value="Rap1a"/>
</dbReference>
<dbReference type="RefSeq" id="WP_132858120.1">
    <property type="nucleotide sequence ID" value="NZ_SLZY01000001.1"/>
</dbReference>
<name>A0A4V2UR17_9PROT</name>
<dbReference type="Pfam" id="PF18602">
    <property type="entry name" value="Rap1a"/>
    <property type="match status" value="1"/>
</dbReference>
<keyword evidence="3" id="KW-1185">Reference proteome</keyword>
<dbReference type="AlphaFoldDB" id="A0A4V2UR17"/>
<protein>
    <recommendedName>
        <fullName evidence="1">Rap1a immunity protein domain-containing protein</fullName>
    </recommendedName>
</protein>
<feature type="domain" description="Rap1a immunity protein" evidence="1">
    <location>
        <begin position="15"/>
        <end position="104"/>
    </location>
</feature>
<dbReference type="Proteomes" id="UP000295135">
    <property type="component" value="Unassembled WGS sequence"/>
</dbReference>
<proteinExistence type="predicted"/>
<comment type="caution">
    <text evidence="2">The sequence shown here is derived from an EMBL/GenBank/DDBJ whole genome shotgun (WGS) entry which is preliminary data.</text>
</comment>
<evidence type="ECO:0000259" key="1">
    <source>
        <dbReference type="Pfam" id="PF18602"/>
    </source>
</evidence>
<reference evidence="2 3" key="1">
    <citation type="submission" date="2019-03" db="EMBL/GenBank/DDBJ databases">
        <title>Genomic Encyclopedia of Type Strains, Phase IV (KMG-IV): sequencing the most valuable type-strain genomes for metagenomic binning, comparative biology and taxonomic classification.</title>
        <authorList>
            <person name="Goeker M."/>
        </authorList>
    </citation>
    <scope>NUCLEOTIDE SEQUENCE [LARGE SCALE GENOMIC DNA]</scope>
    <source>
        <strain evidence="2 3">DSM 103923</strain>
    </source>
</reference>